<dbReference type="OrthoDB" id="6020543at2759"/>
<evidence type="ECO:0000256" key="2">
    <source>
        <dbReference type="ARBA" id="ARBA00022729"/>
    </source>
</evidence>
<dbReference type="EMBL" id="ATLV01016976">
    <property type="status" value="NOT_ANNOTATED_CDS"/>
    <property type="molecule type" value="Genomic_DNA"/>
</dbReference>
<keyword evidence="5" id="KW-0325">Glycoprotein</keyword>
<evidence type="ECO:0000313" key="10">
    <source>
        <dbReference type="EnsemblMetazoa" id="ASIC009304-PA"/>
    </source>
</evidence>
<dbReference type="AlphaFoldDB" id="A0A084VUN2"/>
<dbReference type="GO" id="GO:0008061">
    <property type="term" value="F:chitin binding"/>
    <property type="evidence" value="ECO:0007669"/>
    <property type="project" value="UniProtKB-KW"/>
</dbReference>
<evidence type="ECO:0000313" key="11">
    <source>
        <dbReference type="Proteomes" id="UP000030765"/>
    </source>
</evidence>
<dbReference type="PROSITE" id="PS50940">
    <property type="entry name" value="CHIT_BIND_II"/>
    <property type="match status" value="2"/>
</dbReference>
<dbReference type="Gene3D" id="2.170.140.10">
    <property type="entry name" value="Chitin binding domain"/>
    <property type="match status" value="2"/>
</dbReference>
<evidence type="ECO:0000256" key="3">
    <source>
        <dbReference type="ARBA" id="ARBA00022737"/>
    </source>
</evidence>
<protein>
    <submittedName>
        <fullName evidence="9">AGAP010466-PA-like protein</fullName>
    </submittedName>
</protein>
<evidence type="ECO:0000256" key="5">
    <source>
        <dbReference type="ARBA" id="ARBA00023180"/>
    </source>
</evidence>
<dbReference type="InterPro" id="IPR051940">
    <property type="entry name" value="Chitin_bind-dev_reg"/>
</dbReference>
<dbReference type="Pfam" id="PF01607">
    <property type="entry name" value="CBM_14"/>
    <property type="match status" value="2"/>
</dbReference>
<organism evidence="9">
    <name type="scientific">Anopheles sinensis</name>
    <name type="common">Mosquito</name>
    <dbReference type="NCBI Taxonomy" id="74873"/>
    <lineage>
        <taxon>Eukaryota</taxon>
        <taxon>Metazoa</taxon>
        <taxon>Ecdysozoa</taxon>
        <taxon>Arthropoda</taxon>
        <taxon>Hexapoda</taxon>
        <taxon>Insecta</taxon>
        <taxon>Pterygota</taxon>
        <taxon>Neoptera</taxon>
        <taxon>Endopterygota</taxon>
        <taxon>Diptera</taxon>
        <taxon>Nematocera</taxon>
        <taxon>Culicoidea</taxon>
        <taxon>Culicidae</taxon>
        <taxon>Anophelinae</taxon>
        <taxon>Anopheles</taxon>
    </lineage>
</organism>
<feature type="domain" description="Chitin-binding type-2" evidence="8">
    <location>
        <begin position="133"/>
        <end position="193"/>
    </location>
</feature>
<feature type="signal peptide" evidence="7">
    <location>
        <begin position="1"/>
        <end position="23"/>
    </location>
</feature>
<accession>A0A084VUN2</accession>
<proteinExistence type="predicted"/>
<feature type="chain" id="PRO_5001784107" evidence="7">
    <location>
        <begin position="24"/>
        <end position="215"/>
    </location>
</feature>
<gene>
    <name evidence="9" type="ORF">ZHAS_00009304</name>
</gene>
<dbReference type="VEuPathDB" id="VectorBase:ASIC009304"/>
<dbReference type="PANTHER" id="PTHR23301:SF0">
    <property type="entry name" value="CHITIN-BINDING TYPE-2 DOMAIN-CONTAINING PROTEIN-RELATED"/>
    <property type="match status" value="1"/>
</dbReference>
<keyword evidence="3" id="KW-0677">Repeat</keyword>
<dbReference type="SUPFAM" id="SSF57625">
    <property type="entry name" value="Invertebrate chitin-binding proteins"/>
    <property type="match status" value="2"/>
</dbReference>
<feature type="compositionally biased region" description="Polar residues" evidence="6">
    <location>
        <begin position="109"/>
        <end position="120"/>
    </location>
</feature>
<dbReference type="SMART" id="SM00494">
    <property type="entry name" value="ChtBD2"/>
    <property type="match status" value="2"/>
</dbReference>
<feature type="domain" description="Chitin-binding type-2" evidence="8">
    <location>
        <begin position="37"/>
        <end position="96"/>
    </location>
</feature>
<keyword evidence="11" id="KW-1185">Reference proteome</keyword>
<evidence type="ECO:0000256" key="6">
    <source>
        <dbReference type="SAM" id="MobiDB-lite"/>
    </source>
</evidence>
<keyword evidence="1" id="KW-0147">Chitin-binding</keyword>
<evidence type="ECO:0000256" key="4">
    <source>
        <dbReference type="ARBA" id="ARBA00023157"/>
    </source>
</evidence>
<dbReference type="Proteomes" id="UP000030765">
    <property type="component" value="Unassembled WGS sequence"/>
</dbReference>
<keyword evidence="4" id="KW-1015">Disulfide bond</keyword>
<reference evidence="10" key="2">
    <citation type="submission" date="2020-05" db="UniProtKB">
        <authorList>
            <consortium name="EnsemblMetazoa"/>
        </authorList>
    </citation>
    <scope>IDENTIFICATION</scope>
</reference>
<evidence type="ECO:0000259" key="8">
    <source>
        <dbReference type="PROSITE" id="PS50940"/>
    </source>
</evidence>
<name>A0A084VUN2_ANOSI</name>
<evidence type="ECO:0000256" key="7">
    <source>
        <dbReference type="SAM" id="SignalP"/>
    </source>
</evidence>
<dbReference type="EMBL" id="KE525139">
    <property type="protein sequence ID" value="KFB41676.1"/>
    <property type="molecule type" value="Genomic_DNA"/>
</dbReference>
<dbReference type="GO" id="GO:0005576">
    <property type="term" value="C:extracellular region"/>
    <property type="evidence" value="ECO:0007669"/>
    <property type="project" value="InterPro"/>
</dbReference>
<feature type="region of interest" description="Disordered" evidence="6">
    <location>
        <begin position="99"/>
        <end position="132"/>
    </location>
</feature>
<dbReference type="InterPro" id="IPR036508">
    <property type="entry name" value="Chitin-bd_dom_sf"/>
</dbReference>
<evidence type="ECO:0000256" key="1">
    <source>
        <dbReference type="ARBA" id="ARBA00022669"/>
    </source>
</evidence>
<dbReference type="EnsemblMetazoa" id="ASIC009304-RA">
    <property type="protein sequence ID" value="ASIC009304-PA"/>
    <property type="gene ID" value="ASIC009304"/>
</dbReference>
<keyword evidence="2 7" id="KW-0732">Signal</keyword>
<dbReference type="STRING" id="74873.A0A084VUN2"/>
<dbReference type="InterPro" id="IPR002557">
    <property type="entry name" value="Chitin-bd_dom"/>
</dbReference>
<dbReference type="PANTHER" id="PTHR23301">
    <property type="entry name" value="CHITIN BINDING PERITROPHIN-A"/>
    <property type="match status" value="1"/>
</dbReference>
<evidence type="ECO:0000313" key="9">
    <source>
        <dbReference type="EMBL" id="KFB41676.1"/>
    </source>
</evidence>
<reference evidence="9 11" key="1">
    <citation type="journal article" date="2014" name="BMC Genomics">
        <title>Genome sequence of Anopheles sinensis provides insight into genetics basis of mosquito competence for malaria parasites.</title>
        <authorList>
            <person name="Zhou D."/>
            <person name="Zhang D."/>
            <person name="Ding G."/>
            <person name="Shi L."/>
            <person name="Hou Q."/>
            <person name="Ye Y."/>
            <person name="Xu Y."/>
            <person name="Zhou H."/>
            <person name="Xiong C."/>
            <person name="Li S."/>
            <person name="Yu J."/>
            <person name="Hong S."/>
            <person name="Yu X."/>
            <person name="Zou P."/>
            <person name="Chen C."/>
            <person name="Chang X."/>
            <person name="Wang W."/>
            <person name="Lv Y."/>
            <person name="Sun Y."/>
            <person name="Ma L."/>
            <person name="Shen B."/>
            <person name="Zhu C."/>
        </authorList>
    </citation>
    <scope>NUCLEOTIDE SEQUENCE [LARGE SCALE GENOMIC DNA]</scope>
</reference>
<sequence length="215" mass="23662">MVECRSVLGYMIVLVSFATCGQSCPQLRECFPEVIETVNCTSNSDFEWVREPSTSDCSMYQNCFNGIGVQSCCPVGLYFNPDLKECDKPENVECKFPPQPCPDTPTPEGDSTTVPPSTTPLDESSSEDGSELDALCSNAPTDAYVVLPYPEDCNMYVECQNRELVSTDKCPAGLHFNPTKSVCDSPDHAECVDYICQDNPEGKLLEFPSVNDCRL</sequence>